<gene>
    <name evidence="3" type="ORF">UY82_C0007G0002</name>
</gene>
<dbReference type="PANTHER" id="PTHR43736:SF1">
    <property type="entry name" value="DIHYDRONEOPTERIN TRIPHOSPHATE DIPHOSPHATASE"/>
    <property type="match status" value="1"/>
</dbReference>
<dbReference type="Gene3D" id="3.90.79.10">
    <property type="entry name" value="Nucleoside Triphosphate Pyrophosphohydrolase"/>
    <property type="match status" value="1"/>
</dbReference>
<comment type="caution">
    <text evidence="3">The sequence shown here is derived from an EMBL/GenBank/DDBJ whole genome shotgun (WGS) entry which is preliminary data.</text>
</comment>
<dbReference type="PANTHER" id="PTHR43736">
    <property type="entry name" value="ADP-RIBOSE PYROPHOSPHATASE"/>
    <property type="match status" value="1"/>
</dbReference>
<evidence type="ECO:0000313" key="4">
    <source>
        <dbReference type="Proteomes" id="UP000033865"/>
    </source>
</evidence>
<proteinExistence type="predicted"/>
<dbReference type="InterPro" id="IPR020084">
    <property type="entry name" value="NUDIX_hydrolase_CS"/>
</dbReference>
<feature type="domain" description="Nudix hydrolase" evidence="2">
    <location>
        <begin position="1"/>
        <end position="124"/>
    </location>
</feature>
<keyword evidence="1" id="KW-0378">Hydrolase</keyword>
<evidence type="ECO:0000313" key="3">
    <source>
        <dbReference type="EMBL" id="KKW36934.1"/>
    </source>
</evidence>
<evidence type="ECO:0000256" key="1">
    <source>
        <dbReference type="ARBA" id="ARBA00022801"/>
    </source>
</evidence>
<name>A0A0G2AVK7_9BACT</name>
<dbReference type="AlphaFoldDB" id="A0A0G2AVK7"/>
<dbReference type="InterPro" id="IPR000086">
    <property type="entry name" value="NUDIX_hydrolase_dom"/>
</dbReference>
<dbReference type="Proteomes" id="UP000033865">
    <property type="component" value="Unassembled WGS sequence"/>
</dbReference>
<evidence type="ECO:0000259" key="2">
    <source>
        <dbReference type="PROSITE" id="PS51462"/>
    </source>
</evidence>
<dbReference type="InterPro" id="IPR015797">
    <property type="entry name" value="NUDIX_hydrolase-like_dom_sf"/>
</dbReference>
<dbReference type="GO" id="GO:0016787">
    <property type="term" value="F:hydrolase activity"/>
    <property type="evidence" value="ECO:0007669"/>
    <property type="project" value="UniProtKB-KW"/>
</dbReference>
<organism evidence="3 4">
    <name type="scientific">Candidatus Uhrbacteria bacterium GW2011_GWC2_53_7</name>
    <dbReference type="NCBI Taxonomy" id="1618986"/>
    <lineage>
        <taxon>Bacteria</taxon>
        <taxon>Candidatus Uhriibacteriota</taxon>
    </lineage>
</organism>
<protein>
    <recommendedName>
        <fullName evidence="2">Nudix hydrolase domain-containing protein</fullName>
    </recommendedName>
</protein>
<sequence>MIVDSYGKLAFPKGHVRRGEQLGEAAAREVCEELGLCALTLLRRLGTNDIWFRDRFVFKGYLVHKFIHYYLFEVPGNARIQIQPAKDMGERVRRGLWVPIGDVLRRSSYDNMDPIVRQAIKFIERGASS</sequence>
<dbReference type="PROSITE" id="PS00893">
    <property type="entry name" value="NUDIX_BOX"/>
    <property type="match status" value="1"/>
</dbReference>
<dbReference type="SUPFAM" id="SSF55811">
    <property type="entry name" value="Nudix"/>
    <property type="match status" value="1"/>
</dbReference>
<dbReference type="PROSITE" id="PS51462">
    <property type="entry name" value="NUDIX"/>
    <property type="match status" value="1"/>
</dbReference>
<accession>A0A0G2AVK7</accession>
<reference evidence="3 4" key="1">
    <citation type="journal article" date="2015" name="Nature">
        <title>rRNA introns, odd ribosomes, and small enigmatic genomes across a large radiation of phyla.</title>
        <authorList>
            <person name="Brown C.T."/>
            <person name="Hug L.A."/>
            <person name="Thomas B.C."/>
            <person name="Sharon I."/>
            <person name="Castelle C.J."/>
            <person name="Singh A."/>
            <person name="Wilkins M.J."/>
            <person name="Williams K.H."/>
            <person name="Banfield J.F."/>
        </authorList>
    </citation>
    <scope>NUCLEOTIDE SEQUENCE [LARGE SCALE GENOMIC DNA]</scope>
</reference>
<dbReference type="EMBL" id="LCRN01000007">
    <property type="protein sequence ID" value="KKW36934.1"/>
    <property type="molecule type" value="Genomic_DNA"/>
</dbReference>
<dbReference type="Pfam" id="PF00293">
    <property type="entry name" value="NUDIX"/>
    <property type="match status" value="1"/>
</dbReference>